<dbReference type="EMBL" id="JBANAX010000005">
    <property type="protein sequence ID" value="KAL1226347.1"/>
    <property type="molecule type" value="Genomic_DNA"/>
</dbReference>
<dbReference type="PANTHER" id="PTHR31293:SF22">
    <property type="entry name" value="BNAC06G06520D PROTEIN"/>
    <property type="match status" value="1"/>
</dbReference>
<gene>
    <name evidence="1" type="ORF">V5N11_030519</name>
</gene>
<keyword evidence="2" id="KW-1185">Reference proteome</keyword>
<dbReference type="Proteomes" id="UP001558713">
    <property type="component" value="Unassembled WGS sequence"/>
</dbReference>
<organism evidence="1 2">
    <name type="scientific">Cardamine amara subsp. amara</name>
    <dbReference type="NCBI Taxonomy" id="228776"/>
    <lineage>
        <taxon>Eukaryota</taxon>
        <taxon>Viridiplantae</taxon>
        <taxon>Streptophyta</taxon>
        <taxon>Embryophyta</taxon>
        <taxon>Tracheophyta</taxon>
        <taxon>Spermatophyta</taxon>
        <taxon>Magnoliopsida</taxon>
        <taxon>eudicotyledons</taxon>
        <taxon>Gunneridae</taxon>
        <taxon>Pentapetalae</taxon>
        <taxon>rosids</taxon>
        <taxon>malvids</taxon>
        <taxon>Brassicales</taxon>
        <taxon>Brassicaceae</taxon>
        <taxon>Cardamineae</taxon>
        <taxon>Cardamine</taxon>
    </lineage>
</organism>
<reference evidence="1 2" key="1">
    <citation type="submission" date="2024-04" db="EMBL/GenBank/DDBJ databases">
        <title>Genome assembly C_amara_ONT_v2.</title>
        <authorList>
            <person name="Yant L."/>
            <person name="Moore C."/>
            <person name="Slenker M."/>
        </authorList>
    </citation>
    <scope>NUCLEOTIDE SEQUENCE [LARGE SCALE GENOMIC DNA]</scope>
    <source>
        <tissue evidence="1">Leaf</tissue>
    </source>
</reference>
<evidence type="ECO:0000313" key="1">
    <source>
        <dbReference type="EMBL" id="KAL1226347.1"/>
    </source>
</evidence>
<comment type="caution">
    <text evidence="1">The sequence shown here is derived from an EMBL/GenBank/DDBJ whole genome shotgun (WGS) entry which is preliminary data.</text>
</comment>
<accession>A0ABD1CA50</accession>
<dbReference type="AlphaFoldDB" id="A0ABD1CA50"/>
<dbReference type="InterPro" id="IPR055294">
    <property type="entry name" value="FBL60-like"/>
</dbReference>
<name>A0ABD1CA50_CARAN</name>
<protein>
    <submittedName>
        <fullName evidence="1">F-box/LRR-repeat protein</fullName>
    </submittedName>
</protein>
<proteinExistence type="predicted"/>
<dbReference type="PANTHER" id="PTHR31293">
    <property type="entry name" value="RNI-LIKE SUPERFAMILY PROTEIN"/>
    <property type="match status" value="1"/>
</dbReference>
<evidence type="ECO:0000313" key="2">
    <source>
        <dbReference type="Proteomes" id="UP001558713"/>
    </source>
</evidence>
<sequence>MHHMSFDTPNLVSLDYSDYALCHYPQVNLESLVEARLDICISRNIERPDVSGLIKGIGTVETLHLSPDSVDVISLCVRHGLLLPVFKNLVNLSFGSKKNKRGWKLLPKLLMQSPKLETLIIQRLDGYKRNVTMLPCIPSEGVACSWLSRNCSRVEKLEEFIGEN</sequence>